<gene>
    <name evidence="4" type="primary">pksD</name>
    <name evidence="4" type="ORF">GCM10011487_49450</name>
</gene>
<keyword evidence="2" id="KW-0597">Phosphoprotein</keyword>
<dbReference type="PANTHER" id="PTHR43775:SF37">
    <property type="entry name" value="SI:DKEY-61P9.11"/>
    <property type="match status" value="1"/>
</dbReference>
<evidence type="ECO:0000259" key="3">
    <source>
        <dbReference type="SMART" id="SM00827"/>
    </source>
</evidence>
<organism evidence="4 5">
    <name type="scientific">Steroidobacter agaridevorans</name>
    <dbReference type="NCBI Taxonomy" id="2695856"/>
    <lineage>
        <taxon>Bacteria</taxon>
        <taxon>Pseudomonadati</taxon>
        <taxon>Pseudomonadota</taxon>
        <taxon>Gammaproteobacteria</taxon>
        <taxon>Steroidobacterales</taxon>
        <taxon>Steroidobacteraceae</taxon>
        <taxon>Steroidobacter</taxon>
    </lineage>
</organism>
<dbReference type="GO" id="GO:0005737">
    <property type="term" value="C:cytoplasm"/>
    <property type="evidence" value="ECO:0007669"/>
    <property type="project" value="TreeGrafter"/>
</dbReference>
<accession>A0A829YHQ0</accession>
<reference evidence="5" key="1">
    <citation type="submission" date="2020-01" db="EMBL/GenBank/DDBJ databases">
        <title>'Steroidobacter agaridevorans' sp. nov., agar-degrading bacteria isolated from rhizosphere soils.</title>
        <authorList>
            <person name="Ikenaga M."/>
            <person name="Kataoka M."/>
            <person name="Murouchi A."/>
            <person name="Katsuragi S."/>
            <person name="Sakai M."/>
        </authorList>
    </citation>
    <scope>NUCLEOTIDE SEQUENCE [LARGE SCALE GENOMIC DNA]</scope>
    <source>
        <strain evidence="5">YU21-B</strain>
    </source>
</reference>
<dbReference type="InterPro" id="IPR016035">
    <property type="entry name" value="Acyl_Trfase/lysoPLipase"/>
</dbReference>
<evidence type="ECO:0000256" key="2">
    <source>
        <dbReference type="ARBA" id="ARBA00022553"/>
    </source>
</evidence>
<dbReference type="AlphaFoldDB" id="A0A829YHQ0"/>
<dbReference type="InterPro" id="IPR050091">
    <property type="entry name" value="PKS_NRPS_Biosynth_Enz"/>
</dbReference>
<dbReference type="RefSeq" id="WP_161814574.1">
    <property type="nucleotide sequence ID" value="NZ_BLJN01000005.1"/>
</dbReference>
<keyword evidence="1" id="KW-0596">Phosphopantetheine</keyword>
<evidence type="ECO:0000313" key="5">
    <source>
        <dbReference type="Proteomes" id="UP000445000"/>
    </source>
</evidence>
<keyword evidence="4" id="KW-0808">Transferase</keyword>
<evidence type="ECO:0000313" key="4">
    <source>
        <dbReference type="EMBL" id="GFE82945.1"/>
    </source>
</evidence>
<dbReference type="PANTHER" id="PTHR43775">
    <property type="entry name" value="FATTY ACID SYNTHASE"/>
    <property type="match status" value="1"/>
</dbReference>
<dbReference type="Pfam" id="PF00698">
    <property type="entry name" value="Acyl_transf_1"/>
    <property type="match status" value="1"/>
</dbReference>
<evidence type="ECO:0000256" key="1">
    <source>
        <dbReference type="ARBA" id="ARBA00022450"/>
    </source>
</evidence>
<dbReference type="Proteomes" id="UP000445000">
    <property type="component" value="Unassembled WGS sequence"/>
</dbReference>
<protein>
    <submittedName>
        <fullName evidence="4">Polyketide biosynthesis acyltransferase PksD</fullName>
    </submittedName>
</protein>
<sequence>MRKTVFMFSGQGSHYFRMGQDLFEHDPVFRQWMLRLDDLASSLCGERVVDAIYSPSDRETFDRTLQTHPAIFMVEYSLAQSLIQAGLKPDITLGASLGSFAAATLAGFMRVEDALAAVVQQAAAFEACCDRGGMIAVLADQTLYAQPYLREQSELAAINFSSHMVVSAPQAHLAQIERSLGEREVVYQRLPVSYAFHSQWIDEARAPFESFMSSIRGTPGTLPLASCREATLLTELPNDFFWRVVREPIRFKDTIASLEQRGAHRYIDVGPAGTLATFTKYCLSSDSQSTAHAIMSPFGNERRSMAALLRG</sequence>
<dbReference type="GO" id="GO:0006633">
    <property type="term" value="P:fatty acid biosynthetic process"/>
    <property type="evidence" value="ECO:0007669"/>
    <property type="project" value="TreeGrafter"/>
</dbReference>
<dbReference type="GO" id="GO:0071770">
    <property type="term" value="P:DIM/DIP cell wall layer assembly"/>
    <property type="evidence" value="ECO:0007669"/>
    <property type="project" value="TreeGrafter"/>
</dbReference>
<proteinExistence type="predicted"/>
<dbReference type="InterPro" id="IPR001227">
    <property type="entry name" value="Ac_transferase_dom_sf"/>
</dbReference>
<dbReference type="SMART" id="SM00827">
    <property type="entry name" value="PKS_AT"/>
    <property type="match status" value="1"/>
</dbReference>
<keyword evidence="5" id="KW-1185">Reference proteome</keyword>
<keyword evidence="4" id="KW-0012">Acyltransferase</keyword>
<comment type="caution">
    <text evidence="4">The sequence shown here is derived from an EMBL/GenBank/DDBJ whole genome shotgun (WGS) entry which is preliminary data.</text>
</comment>
<name>A0A829YHQ0_9GAMM</name>
<dbReference type="EMBL" id="BLJN01000005">
    <property type="protein sequence ID" value="GFE82945.1"/>
    <property type="molecule type" value="Genomic_DNA"/>
</dbReference>
<dbReference type="GO" id="GO:0005886">
    <property type="term" value="C:plasma membrane"/>
    <property type="evidence" value="ECO:0007669"/>
    <property type="project" value="TreeGrafter"/>
</dbReference>
<dbReference type="SUPFAM" id="SSF52151">
    <property type="entry name" value="FabD/lysophospholipase-like"/>
    <property type="match status" value="1"/>
</dbReference>
<dbReference type="Gene3D" id="3.40.366.10">
    <property type="entry name" value="Malonyl-Coenzyme A Acyl Carrier Protein, domain 2"/>
    <property type="match status" value="1"/>
</dbReference>
<dbReference type="InterPro" id="IPR014043">
    <property type="entry name" value="Acyl_transferase_dom"/>
</dbReference>
<dbReference type="GO" id="GO:0004312">
    <property type="term" value="F:fatty acid synthase activity"/>
    <property type="evidence" value="ECO:0007669"/>
    <property type="project" value="TreeGrafter"/>
</dbReference>
<feature type="domain" description="Malonyl-CoA:ACP transacylase (MAT)" evidence="3">
    <location>
        <begin position="7"/>
        <end position="311"/>
    </location>
</feature>